<proteinExistence type="predicted"/>
<dbReference type="Pfam" id="PF20072">
    <property type="entry name" value="DUF6468"/>
    <property type="match status" value="1"/>
</dbReference>
<feature type="region of interest" description="Disordered" evidence="1">
    <location>
        <begin position="215"/>
        <end position="234"/>
    </location>
</feature>
<keyword evidence="4" id="KW-1185">Reference proteome</keyword>
<dbReference type="InterPro" id="IPR045531">
    <property type="entry name" value="DUF6468"/>
</dbReference>
<feature type="compositionally biased region" description="Basic and acidic residues" evidence="1">
    <location>
        <begin position="139"/>
        <end position="155"/>
    </location>
</feature>
<dbReference type="eggNOG" id="ENOG50335S3">
    <property type="taxonomic scope" value="Bacteria"/>
</dbReference>
<sequence length="234" mass="26239">MGLLMAALWFGVRLDKKLKALRAAHEGFAKAVGELDDAAIRAHMSLKELRGHADDSQELLHGRILAARDLLQKLEGQVNRAEKAGRDLDRGIEAAEAARMMQMQIPVTRRKDFDDPALMLRNVVAQPPQREPTPTGRRGPFDRGPFDLDVVREDDPLPAPRSAPRSDVRAEPRNGYVSRLPVEKPEDETEILDKVQMSELVVANLNEMMRTLTLPKRQPLSLEDDLFGPDSSRK</sequence>
<evidence type="ECO:0000313" key="4">
    <source>
        <dbReference type="Proteomes" id="UP000006512"/>
    </source>
</evidence>
<dbReference type="STRING" id="715226.ABI_26060"/>
<name>F4QPD3_9CAUL</name>
<feature type="region of interest" description="Disordered" evidence="1">
    <location>
        <begin position="122"/>
        <end position="176"/>
    </location>
</feature>
<reference evidence="4" key="1">
    <citation type="submission" date="2011-03" db="EMBL/GenBank/DDBJ databases">
        <title>Draft genome sequence of Brevundimonas diminuta.</title>
        <authorList>
            <person name="Brown P.J.B."/>
            <person name="Buechlein A."/>
            <person name="Hemmerich C."/>
            <person name="Brun Y.V."/>
        </authorList>
    </citation>
    <scope>NUCLEOTIDE SEQUENCE [LARGE SCALE GENOMIC DNA]</scope>
    <source>
        <strain evidence="4">C19</strain>
    </source>
</reference>
<evidence type="ECO:0000256" key="1">
    <source>
        <dbReference type="SAM" id="MobiDB-lite"/>
    </source>
</evidence>
<evidence type="ECO:0000313" key="3">
    <source>
        <dbReference type="EMBL" id="EGF91191.1"/>
    </source>
</evidence>
<feature type="domain" description="DUF6468" evidence="2">
    <location>
        <begin position="21"/>
        <end position="95"/>
    </location>
</feature>
<gene>
    <name evidence="3" type="ORF">ABI_26060</name>
</gene>
<dbReference type="EMBL" id="GL883078">
    <property type="protein sequence ID" value="EGF91191.1"/>
    <property type="molecule type" value="Genomic_DNA"/>
</dbReference>
<evidence type="ECO:0000259" key="2">
    <source>
        <dbReference type="Pfam" id="PF20072"/>
    </source>
</evidence>
<accession>F4QPD3</accession>
<protein>
    <submittedName>
        <fullName evidence="3">PflI</fullName>
    </submittedName>
</protein>
<dbReference type="Proteomes" id="UP000006512">
    <property type="component" value="Unassembled WGS sequence"/>
</dbReference>
<organism evidence="3 4">
    <name type="scientific">Asticcacaulis biprosthecium C19</name>
    <dbReference type="NCBI Taxonomy" id="715226"/>
    <lineage>
        <taxon>Bacteria</taxon>
        <taxon>Pseudomonadati</taxon>
        <taxon>Pseudomonadota</taxon>
        <taxon>Alphaproteobacteria</taxon>
        <taxon>Caulobacterales</taxon>
        <taxon>Caulobacteraceae</taxon>
        <taxon>Asticcacaulis</taxon>
    </lineage>
</organism>
<dbReference type="AlphaFoldDB" id="F4QPD3"/>
<dbReference type="HOGENOM" id="CLU_1183071_0_0_5"/>